<evidence type="ECO:0000313" key="3">
    <source>
        <dbReference type="Proteomes" id="UP001597497"/>
    </source>
</evidence>
<dbReference type="Proteomes" id="UP001597497">
    <property type="component" value="Unassembled WGS sequence"/>
</dbReference>
<protein>
    <submittedName>
        <fullName evidence="2">Rhodanese-like domain-containing protein</fullName>
    </submittedName>
</protein>
<reference evidence="3" key="1">
    <citation type="journal article" date="2019" name="Int. J. Syst. Evol. Microbiol.">
        <title>The Global Catalogue of Microorganisms (GCM) 10K type strain sequencing project: providing services to taxonomists for standard genome sequencing and annotation.</title>
        <authorList>
            <consortium name="The Broad Institute Genomics Platform"/>
            <consortium name="The Broad Institute Genome Sequencing Center for Infectious Disease"/>
            <person name="Wu L."/>
            <person name="Ma J."/>
        </authorList>
    </citation>
    <scope>NUCLEOTIDE SEQUENCE [LARGE SCALE GENOMIC DNA]</scope>
    <source>
        <strain evidence="3">KCTC 33676</strain>
    </source>
</reference>
<dbReference type="InterPro" id="IPR050229">
    <property type="entry name" value="GlpE_sulfurtransferase"/>
</dbReference>
<proteinExistence type="predicted"/>
<sequence>MTQEVKTISTQAVKEQLAEQANVHYIDVREHEEVAEGKIAEAAHIPMGEIPDRLSEIPKDKTVVFICRSGARSGRVCEYLLMNGYDNVLNMEGGMLAYDAEE</sequence>
<keyword evidence="3" id="KW-1185">Reference proteome</keyword>
<accession>A0ABW5R688</accession>
<dbReference type="RefSeq" id="WP_379927585.1">
    <property type="nucleotide sequence ID" value="NZ_JBHUMM010000001.1"/>
</dbReference>
<dbReference type="SUPFAM" id="SSF52821">
    <property type="entry name" value="Rhodanese/Cell cycle control phosphatase"/>
    <property type="match status" value="1"/>
</dbReference>
<comment type="caution">
    <text evidence="2">The sequence shown here is derived from an EMBL/GenBank/DDBJ whole genome shotgun (WGS) entry which is preliminary data.</text>
</comment>
<evidence type="ECO:0000259" key="1">
    <source>
        <dbReference type="PROSITE" id="PS50206"/>
    </source>
</evidence>
<dbReference type="PANTHER" id="PTHR43031:SF17">
    <property type="entry name" value="SULFURTRANSFERASE YTWF-RELATED"/>
    <property type="match status" value="1"/>
</dbReference>
<dbReference type="EMBL" id="JBHUMM010000001">
    <property type="protein sequence ID" value="MFD2670250.1"/>
    <property type="molecule type" value="Genomic_DNA"/>
</dbReference>
<dbReference type="PROSITE" id="PS50206">
    <property type="entry name" value="RHODANESE_3"/>
    <property type="match status" value="1"/>
</dbReference>
<dbReference type="InterPro" id="IPR001763">
    <property type="entry name" value="Rhodanese-like_dom"/>
</dbReference>
<evidence type="ECO:0000313" key="2">
    <source>
        <dbReference type="EMBL" id="MFD2670250.1"/>
    </source>
</evidence>
<dbReference type="Gene3D" id="3.40.250.10">
    <property type="entry name" value="Rhodanese-like domain"/>
    <property type="match status" value="1"/>
</dbReference>
<dbReference type="SMART" id="SM00450">
    <property type="entry name" value="RHOD"/>
    <property type="match status" value="1"/>
</dbReference>
<dbReference type="PANTHER" id="PTHR43031">
    <property type="entry name" value="FAD-DEPENDENT OXIDOREDUCTASE"/>
    <property type="match status" value="1"/>
</dbReference>
<name>A0ABW5R688_9BACL</name>
<feature type="domain" description="Rhodanese" evidence="1">
    <location>
        <begin position="19"/>
        <end position="100"/>
    </location>
</feature>
<dbReference type="Pfam" id="PF00581">
    <property type="entry name" value="Rhodanese"/>
    <property type="match status" value="1"/>
</dbReference>
<dbReference type="CDD" id="cd00158">
    <property type="entry name" value="RHOD"/>
    <property type="match status" value="1"/>
</dbReference>
<dbReference type="InterPro" id="IPR036873">
    <property type="entry name" value="Rhodanese-like_dom_sf"/>
</dbReference>
<organism evidence="2 3">
    <name type="scientific">Marinicrinis sediminis</name>
    <dbReference type="NCBI Taxonomy" id="1652465"/>
    <lineage>
        <taxon>Bacteria</taxon>
        <taxon>Bacillati</taxon>
        <taxon>Bacillota</taxon>
        <taxon>Bacilli</taxon>
        <taxon>Bacillales</taxon>
        <taxon>Paenibacillaceae</taxon>
    </lineage>
</organism>
<gene>
    <name evidence="2" type="ORF">ACFSUC_01355</name>
</gene>